<evidence type="ECO:0000313" key="4">
    <source>
        <dbReference type="Proteomes" id="UP000426246"/>
    </source>
</evidence>
<accession>A0A6B8RE30</accession>
<evidence type="ECO:0000256" key="1">
    <source>
        <dbReference type="SAM" id="Phobius"/>
    </source>
</evidence>
<dbReference type="InterPro" id="IPR013974">
    <property type="entry name" value="SAF"/>
</dbReference>
<keyword evidence="1" id="KW-1133">Transmembrane helix</keyword>
<dbReference type="CDD" id="cd11614">
    <property type="entry name" value="SAF_CpaB_FlgA_like"/>
    <property type="match status" value="1"/>
</dbReference>
<keyword evidence="4" id="KW-1185">Reference proteome</keyword>
<reference evidence="4" key="1">
    <citation type="submission" date="2018-11" db="EMBL/GenBank/DDBJ databases">
        <title>Complete genome sequence of Paenibacillus sp. ML311-T8.</title>
        <authorList>
            <person name="Nam Y.-D."/>
            <person name="Kang J."/>
            <person name="Chung W.-H."/>
            <person name="Park Y.S."/>
        </authorList>
    </citation>
    <scope>NUCLEOTIDE SEQUENCE [LARGE SCALE GENOMIC DNA]</scope>
    <source>
        <strain evidence="4">ML311-T8</strain>
    </source>
</reference>
<dbReference type="EMBL" id="CP034235">
    <property type="protein sequence ID" value="QGQ94479.1"/>
    <property type="molecule type" value="Genomic_DNA"/>
</dbReference>
<dbReference type="AlphaFoldDB" id="A0A6B8RE30"/>
<gene>
    <name evidence="3" type="ORF">EHS13_05955</name>
</gene>
<name>A0A6B8RE30_9BACL</name>
<feature type="domain" description="SAF" evidence="2">
    <location>
        <begin position="94"/>
        <end position="142"/>
    </location>
</feature>
<keyword evidence="1" id="KW-0812">Transmembrane</keyword>
<feature type="transmembrane region" description="Helical" evidence="1">
    <location>
        <begin position="57"/>
        <end position="75"/>
    </location>
</feature>
<proteinExistence type="predicted"/>
<keyword evidence="1" id="KW-0472">Membrane</keyword>
<organism evidence="3 4">
    <name type="scientific">Paenibacillus psychroresistens</name>
    <dbReference type="NCBI Taxonomy" id="1778678"/>
    <lineage>
        <taxon>Bacteria</taxon>
        <taxon>Bacillati</taxon>
        <taxon>Bacillota</taxon>
        <taxon>Bacilli</taxon>
        <taxon>Bacillales</taxon>
        <taxon>Paenibacillaceae</taxon>
        <taxon>Paenibacillus</taxon>
    </lineage>
</organism>
<dbReference type="Pfam" id="PF08666">
    <property type="entry name" value="SAF"/>
    <property type="match status" value="1"/>
</dbReference>
<evidence type="ECO:0000259" key="2">
    <source>
        <dbReference type="Pfam" id="PF08666"/>
    </source>
</evidence>
<dbReference type="KEGG" id="ppsc:EHS13_05955"/>
<protein>
    <recommendedName>
        <fullName evidence="2">SAF domain-containing protein</fullName>
    </recommendedName>
</protein>
<evidence type="ECO:0000313" key="3">
    <source>
        <dbReference type="EMBL" id="QGQ94479.1"/>
    </source>
</evidence>
<sequence>MKIGRQANLLYVIIGDTNECASNVCEERKLTESYPWVAFFLFFQRGGGRKDVNKRKWVAYVMGLLMICFSLYFYYQFTDEYQTKITTMRTLKPLRPLQAGEVITNDNVQNVLIPVSAHDSNALIDIDAIRGKKLKVPLSTGEEFTAWKLADAILAPRPDQRYYAFKTDALQNVSNMIRRGDRVDVWVEFDKPRHSDDLETGGMWIGSVKLLENLLVADVKSAEGIEISDAYENGGGFSALNVSMLHNQEPDLNLIRASPNAKPELNTYIMNEAEYNVYVIGALAGKIKLSLANIMVENGGDSRISEQYLKYQGTEIFNKDLK</sequence>
<dbReference type="Proteomes" id="UP000426246">
    <property type="component" value="Chromosome"/>
</dbReference>